<dbReference type="InterPro" id="IPR036890">
    <property type="entry name" value="HATPase_C_sf"/>
</dbReference>
<dbReference type="Gene3D" id="3.30.565.10">
    <property type="entry name" value="Histidine kinase-like ATPase, C-terminal domain"/>
    <property type="match status" value="1"/>
</dbReference>
<comment type="catalytic activity">
    <reaction evidence="1">
        <text>ATP + protein L-histidine = ADP + protein N-phospho-L-histidine.</text>
        <dbReference type="EC" id="2.7.13.3"/>
    </reaction>
</comment>
<evidence type="ECO:0000256" key="9">
    <source>
        <dbReference type="SAM" id="MobiDB-lite"/>
    </source>
</evidence>
<accession>A0ABV4H2V8</accession>
<keyword evidence="10" id="KW-1133">Transmembrane helix</keyword>
<keyword evidence="10" id="KW-0812">Transmembrane</keyword>
<feature type="transmembrane region" description="Helical" evidence="10">
    <location>
        <begin position="99"/>
        <end position="121"/>
    </location>
</feature>
<gene>
    <name evidence="12" type="ORF">AB2L27_08455</name>
</gene>
<organism evidence="12 13">
    <name type="scientific">Kineococcus halophytocola</name>
    <dbReference type="NCBI Taxonomy" id="3234027"/>
    <lineage>
        <taxon>Bacteria</taxon>
        <taxon>Bacillati</taxon>
        <taxon>Actinomycetota</taxon>
        <taxon>Actinomycetes</taxon>
        <taxon>Kineosporiales</taxon>
        <taxon>Kineosporiaceae</taxon>
        <taxon>Kineococcus</taxon>
    </lineage>
</organism>
<feature type="region of interest" description="Disordered" evidence="9">
    <location>
        <begin position="401"/>
        <end position="422"/>
    </location>
</feature>
<dbReference type="InterPro" id="IPR025828">
    <property type="entry name" value="Put_sensor_dom"/>
</dbReference>
<dbReference type="Proteomes" id="UP001565927">
    <property type="component" value="Unassembled WGS sequence"/>
</dbReference>
<keyword evidence="6 12" id="KW-0418">Kinase</keyword>
<keyword evidence="3" id="KW-0597">Phosphoprotein</keyword>
<feature type="compositionally biased region" description="Gly residues" evidence="9">
    <location>
        <begin position="404"/>
        <end position="422"/>
    </location>
</feature>
<dbReference type="Gene3D" id="1.20.5.1930">
    <property type="match status" value="1"/>
</dbReference>
<evidence type="ECO:0000313" key="12">
    <source>
        <dbReference type="EMBL" id="MEZ0164795.1"/>
    </source>
</evidence>
<keyword evidence="13" id="KW-1185">Reference proteome</keyword>
<keyword evidence="8" id="KW-0902">Two-component regulatory system</keyword>
<dbReference type="EC" id="2.7.13.3" evidence="2"/>
<dbReference type="EMBL" id="JBGFTU010000008">
    <property type="protein sequence ID" value="MEZ0164795.1"/>
    <property type="molecule type" value="Genomic_DNA"/>
</dbReference>
<evidence type="ECO:0000256" key="6">
    <source>
        <dbReference type="ARBA" id="ARBA00022777"/>
    </source>
</evidence>
<keyword evidence="4" id="KW-0808">Transferase</keyword>
<keyword evidence="5" id="KW-0547">Nucleotide-binding</keyword>
<dbReference type="InterPro" id="IPR003594">
    <property type="entry name" value="HATPase_dom"/>
</dbReference>
<dbReference type="Pfam" id="PF07730">
    <property type="entry name" value="HisKA_3"/>
    <property type="match status" value="1"/>
</dbReference>
<keyword evidence="7" id="KW-0067">ATP-binding</keyword>
<evidence type="ECO:0000256" key="2">
    <source>
        <dbReference type="ARBA" id="ARBA00012438"/>
    </source>
</evidence>
<dbReference type="InterPro" id="IPR050482">
    <property type="entry name" value="Sensor_HK_TwoCompSys"/>
</dbReference>
<dbReference type="GO" id="GO:0016301">
    <property type="term" value="F:kinase activity"/>
    <property type="evidence" value="ECO:0007669"/>
    <property type="project" value="UniProtKB-KW"/>
</dbReference>
<dbReference type="SMART" id="SM00387">
    <property type="entry name" value="HATPase_c"/>
    <property type="match status" value="1"/>
</dbReference>
<name>A0ABV4H2V8_9ACTN</name>
<keyword evidence="10" id="KW-0472">Membrane</keyword>
<evidence type="ECO:0000313" key="13">
    <source>
        <dbReference type="Proteomes" id="UP001565927"/>
    </source>
</evidence>
<evidence type="ECO:0000256" key="1">
    <source>
        <dbReference type="ARBA" id="ARBA00000085"/>
    </source>
</evidence>
<dbReference type="SUPFAM" id="SSF55874">
    <property type="entry name" value="ATPase domain of HSP90 chaperone/DNA topoisomerase II/histidine kinase"/>
    <property type="match status" value="1"/>
</dbReference>
<evidence type="ECO:0000256" key="4">
    <source>
        <dbReference type="ARBA" id="ARBA00022679"/>
    </source>
</evidence>
<evidence type="ECO:0000256" key="7">
    <source>
        <dbReference type="ARBA" id="ARBA00022840"/>
    </source>
</evidence>
<evidence type="ECO:0000256" key="8">
    <source>
        <dbReference type="ARBA" id="ARBA00023012"/>
    </source>
</evidence>
<dbReference type="RefSeq" id="WP_370441039.1">
    <property type="nucleotide sequence ID" value="NZ_JBGFTU010000008.1"/>
</dbReference>
<evidence type="ECO:0000256" key="5">
    <source>
        <dbReference type="ARBA" id="ARBA00022741"/>
    </source>
</evidence>
<dbReference type="PANTHER" id="PTHR24421:SF10">
    <property type="entry name" value="NITRATE_NITRITE SENSOR PROTEIN NARQ"/>
    <property type="match status" value="1"/>
</dbReference>
<sequence length="422" mass="43777">MLQDSVFIASGWALGVAGLVLVVTGLSAAVGLLVVWVGVLVAAGTLLGARGLAHLQRTELRRCGRAAPTPAYVRAAPGAGRLRRALVPLRDPQSWLDTVWALLAFVTGTVSFVVGVSWWALALGGLTYWSWQRWLPADDVGPAELLGWDGRRADSLLHLVAGAVALVLLPRVLRGCALLHGGLADVLLCGRARWQSEVHRVTHSRAAARQAEAQSLRRLERDLHDGPQQSMVRLTLDIGRARRHLSTDPRAAGEILDDALVRARGTTEELRALSRGIAPPLLVDRGLRVTVAELLQRSPIPTSATLDVPADLPPHTETAVYFTVAEALTNVAKHSGAGRVEVAVGTVGTDLVVSVVDDGVGGAHPAKGSGLAGLAQRLAGVEGRLSVTSPRGGPTSVVATVPLGGPGGASGGASGGVADGRA</sequence>
<evidence type="ECO:0000256" key="3">
    <source>
        <dbReference type="ARBA" id="ARBA00022553"/>
    </source>
</evidence>
<feature type="transmembrane region" description="Helical" evidence="10">
    <location>
        <begin position="7"/>
        <end position="27"/>
    </location>
</feature>
<feature type="domain" description="Histidine kinase/HSP90-like ATPase" evidence="11">
    <location>
        <begin position="315"/>
        <end position="405"/>
    </location>
</feature>
<evidence type="ECO:0000259" key="11">
    <source>
        <dbReference type="SMART" id="SM00387"/>
    </source>
</evidence>
<reference evidence="12 13" key="1">
    <citation type="submission" date="2024-07" db="EMBL/GenBank/DDBJ databases">
        <authorList>
            <person name="Thanompreechachai J."/>
            <person name="Duangmal K."/>
        </authorList>
    </citation>
    <scope>NUCLEOTIDE SEQUENCE [LARGE SCALE GENOMIC DNA]</scope>
    <source>
        <strain evidence="12 13">LSe6-4</strain>
    </source>
</reference>
<feature type="transmembrane region" description="Helical" evidence="10">
    <location>
        <begin position="33"/>
        <end position="53"/>
    </location>
</feature>
<evidence type="ECO:0000256" key="10">
    <source>
        <dbReference type="SAM" id="Phobius"/>
    </source>
</evidence>
<proteinExistence type="predicted"/>
<dbReference type="Pfam" id="PF13796">
    <property type="entry name" value="Sensor"/>
    <property type="match status" value="1"/>
</dbReference>
<comment type="caution">
    <text evidence="12">The sequence shown here is derived from an EMBL/GenBank/DDBJ whole genome shotgun (WGS) entry which is preliminary data.</text>
</comment>
<dbReference type="PANTHER" id="PTHR24421">
    <property type="entry name" value="NITRATE/NITRITE SENSOR PROTEIN NARX-RELATED"/>
    <property type="match status" value="1"/>
</dbReference>
<dbReference type="InterPro" id="IPR011712">
    <property type="entry name" value="Sig_transdc_His_kin_sub3_dim/P"/>
</dbReference>
<protein>
    <recommendedName>
        <fullName evidence="2">histidine kinase</fullName>
        <ecNumber evidence="2">2.7.13.3</ecNumber>
    </recommendedName>
</protein>